<dbReference type="InterPro" id="IPR016177">
    <property type="entry name" value="DNA-bd_dom_sf"/>
</dbReference>
<dbReference type="PANTHER" id="PTHR31190:SF142">
    <property type="entry name" value="ETHYLENE-RESPONSIVE TRANSCRIPTION FACTOR RAP2-3"/>
    <property type="match status" value="1"/>
</dbReference>
<dbReference type="InterPro" id="IPR036955">
    <property type="entry name" value="AP2/ERF_dom_sf"/>
</dbReference>
<reference evidence="7" key="1">
    <citation type="submission" date="2021-08" db="EMBL/GenBank/DDBJ databases">
        <title>WGS assembly of Ceratopteris richardii.</title>
        <authorList>
            <person name="Marchant D.B."/>
            <person name="Chen G."/>
            <person name="Jenkins J."/>
            <person name="Shu S."/>
            <person name="Leebens-Mack J."/>
            <person name="Grimwood J."/>
            <person name="Schmutz J."/>
            <person name="Soltis P."/>
            <person name="Soltis D."/>
            <person name="Chen Z.-H."/>
        </authorList>
    </citation>
    <scope>NUCLEOTIDE SEQUENCE</scope>
    <source>
        <strain evidence="7">Whitten #5841</strain>
        <tissue evidence="7">Leaf</tissue>
    </source>
</reference>
<dbReference type="PROSITE" id="PS51032">
    <property type="entry name" value="AP2_ERF"/>
    <property type="match status" value="1"/>
</dbReference>
<dbReference type="CDD" id="cd00018">
    <property type="entry name" value="AP2"/>
    <property type="match status" value="1"/>
</dbReference>
<dbReference type="AlphaFoldDB" id="A0A8T2SMJ6"/>
<dbReference type="GO" id="GO:0003677">
    <property type="term" value="F:DNA binding"/>
    <property type="evidence" value="ECO:0007669"/>
    <property type="project" value="UniProtKB-KW"/>
</dbReference>
<dbReference type="Gene3D" id="3.30.730.10">
    <property type="entry name" value="AP2/ERF domain"/>
    <property type="match status" value="1"/>
</dbReference>
<evidence type="ECO:0000256" key="5">
    <source>
        <dbReference type="ARBA" id="ARBA00023242"/>
    </source>
</evidence>
<keyword evidence="4" id="KW-0804">Transcription</keyword>
<evidence type="ECO:0000256" key="4">
    <source>
        <dbReference type="ARBA" id="ARBA00023163"/>
    </source>
</evidence>
<keyword evidence="5" id="KW-0539">Nucleus</keyword>
<evidence type="ECO:0000259" key="6">
    <source>
        <dbReference type="PROSITE" id="PS51032"/>
    </source>
</evidence>
<evidence type="ECO:0000313" key="7">
    <source>
        <dbReference type="EMBL" id="KAH7352073.1"/>
    </source>
</evidence>
<dbReference type="PANTHER" id="PTHR31190">
    <property type="entry name" value="DNA-BINDING DOMAIN"/>
    <property type="match status" value="1"/>
</dbReference>
<keyword evidence="3" id="KW-0238">DNA-binding</keyword>
<dbReference type="Proteomes" id="UP000825935">
    <property type="component" value="Chromosome 19"/>
</dbReference>
<keyword evidence="8" id="KW-1185">Reference proteome</keyword>
<organism evidence="7 8">
    <name type="scientific">Ceratopteris richardii</name>
    <name type="common">Triangle waterfern</name>
    <dbReference type="NCBI Taxonomy" id="49495"/>
    <lineage>
        <taxon>Eukaryota</taxon>
        <taxon>Viridiplantae</taxon>
        <taxon>Streptophyta</taxon>
        <taxon>Embryophyta</taxon>
        <taxon>Tracheophyta</taxon>
        <taxon>Polypodiopsida</taxon>
        <taxon>Polypodiidae</taxon>
        <taxon>Polypodiales</taxon>
        <taxon>Pteridineae</taxon>
        <taxon>Pteridaceae</taxon>
        <taxon>Parkerioideae</taxon>
        <taxon>Ceratopteris</taxon>
    </lineage>
</organism>
<evidence type="ECO:0000256" key="1">
    <source>
        <dbReference type="ARBA" id="ARBA00004123"/>
    </source>
</evidence>
<dbReference type="GO" id="GO:0009873">
    <property type="term" value="P:ethylene-activated signaling pathway"/>
    <property type="evidence" value="ECO:0007669"/>
    <property type="project" value="InterPro"/>
</dbReference>
<gene>
    <name evidence="7" type="ORF">KP509_19G028400</name>
</gene>
<evidence type="ECO:0000313" key="8">
    <source>
        <dbReference type="Proteomes" id="UP000825935"/>
    </source>
</evidence>
<dbReference type="GO" id="GO:0003700">
    <property type="term" value="F:DNA-binding transcription factor activity"/>
    <property type="evidence" value="ECO:0007669"/>
    <property type="project" value="InterPro"/>
</dbReference>
<dbReference type="SUPFAM" id="SSF54171">
    <property type="entry name" value="DNA-binding domain"/>
    <property type="match status" value="1"/>
</dbReference>
<dbReference type="GO" id="GO:0005634">
    <property type="term" value="C:nucleus"/>
    <property type="evidence" value="ECO:0007669"/>
    <property type="project" value="UniProtKB-SubCell"/>
</dbReference>
<dbReference type="EMBL" id="CM035424">
    <property type="protein sequence ID" value="KAH7352073.1"/>
    <property type="molecule type" value="Genomic_DNA"/>
</dbReference>
<evidence type="ECO:0000256" key="3">
    <source>
        <dbReference type="ARBA" id="ARBA00023125"/>
    </source>
</evidence>
<dbReference type="FunFam" id="3.30.730.10:FF:000001">
    <property type="entry name" value="Ethylene-responsive transcription factor 2"/>
    <property type="match status" value="1"/>
</dbReference>
<dbReference type="OrthoDB" id="10038011at2759"/>
<dbReference type="InterPro" id="IPR001471">
    <property type="entry name" value="AP2/ERF_dom"/>
</dbReference>
<sequence>MFRCSPTTSQYKCDIDLSSPLVNPDQHTRERERETVLLNQTMLRSEESSNLYSFDTLNSDSVLYDDNGEIYVLEYICNSDAHSYKLLINGGEYHILTWKPPERKKTRRKHGYRGIRRRPWGKYAAEIRDPAKGGRIWLGTFHTPEEAARAYDAAATRIKGNKAKLNFSTETSTYYHDRWVQPSAPTQENGSTALATKASIEEEAVQTFSSQINSTESDDIYVATLCQSIIDTKKINQIGLNQPSLQNEHIFSLTNYSNSHYTLQTDQHSSSQQSIIMNLTQRNMKLDVMLMDLPHLIDPLEPFFKHMTGINSLDEENLNNNTYISASSFIDVQNMEIVESDTSCKSYDEHTDQPGLPQDSAYYSGCLWNFDEVPC</sequence>
<name>A0A8T2SMJ6_CERRI</name>
<proteinExistence type="predicted"/>
<feature type="domain" description="AP2/ERF" evidence="6">
    <location>
        <begin position="111"/>
        <end position="168"/>
    </location>
</feature>
<accession>A0A8T2SMJ6</accession>
<comment type="caution">
    <text evidence="7">The sequence shown here is derived from an EMBL/GenBank/DDBJ whole genome shotgun (WGS) entry which is preliminary data.</text>
</comment>
<dbReference type="SMART" id="SM00380">
    <property type="entry name" value="AP2"/>
    <property type="match status" value="1"/>
</dbReference>
<dbReference type="InterPro" id="IPR044808">
    <property type="entry name" value="ERF_plant"/>
</dbReference>
<evidence type="ECO:0000256" key="2">
    <source>
        <dbReference type="ARBA" id="ARBA00023015"/>
    </source>
</evidence>
<dbReference type="Pfam" id="PF00847">
    <property type="entry name" value="AP2"/>
    <property type="match status" value="1"/>
</dbReference>
<comment type="subcellular location">
    <subcellularLocation>
        <location evidence="1">Nucleus</location>
    </subcellularLocation>
</comment>
<protein>
    <recommendedName>
        <fullName evidence="6">AP2/ERF domain-containing protein</fullName>
    </recommendedName>
</protein>
<dbReference type="PRINTS" id="PR00367">
    <property type="entry name" value="ETHRSPELEMNT"/>
</dbReference>
<keyword evidence="2" id="KW-0805">Transcription regulation</keyword>